<dbReference type="Proteomes" id="UP000736672">
    <property type="component" value="Unassembled WGS sequence"/>
</dbReference>
<evidence type="ECO:0000313" key="4">
    <source>
        <dbReference type="Proteomes" id="UP000736672"/>
    </source>
</evidence>
<protein>
    <submittedName>
        <fullName evidence="3">Lipase esterase family protein</fullName>
    </submittedName>
</protein>
<sequence length="331" mass="36288">MDPGFSNKSVSPSSEWVKAAGNQRVLDEKARKLYSLPLHEFRKEPYRAAPLSPDAPIPGRDLSISQREVRVRDGSTIIVRIYQPLKLSQNHLLFFNIHGGGWTVGSPESEEGQNRIITVRNDAVVVSVDYRKAPEFPFPYALNDSYDALLWTLANAKSLGADPTKTIIGGGSAGANVATVIARIARDEGVNGIIGQILNIPVTCHPDHYPSGHKNSSYKENMDAPIVDAERMRWFWRNYLPGGGADPLASPLLDKSLAGLPPALVQVAEMDPLRDEGIAYAKALEGNGVDVVLKLYPGLPHGFYIYPNLGATIDYYQTMVNWIQGLVKSLQ</sequence>
<proteinExistence type="predicted"/>
<dbReference type="PANTHER" id="PTHR48081">
    <property type="entry name" value="AB HYDROLASE SUPERFAMILY PROTEIN C4A8.06C"/>
    <property type="match status" value="1"/>
</dbReference>
<dbReference type="Gene3D" id="3.40.50.1820">
    <property type="entry name" value="alpha/beta hydrolase"/>
    <property type="match status" value="1"/>
</dbReference>
<keyword evidence="4" id="KW-1185">Reference proteome</keyword>
<feature type="domain" description="Alpha/beta hydrolase fold-3" evidence="2">
    <location>
        <begin position="95"/>
        <end position="304"/>
    </location>
</feature>
<dbReference type="EMBL" id="JAGTJS010000025">
    <property type="protein sequence ID" value="KAH7234548.1"/>
    <property type="molecule type" value="Genomic_DNA"/>
</dbReference>
<organism evidence="3 4">
    <name type="scientific">Fusarium solani</name>
    <name type="common">Filamentous fungus</name>
    <dbReference type="NCBI Taxonomy" id="169388"/>
    <lineage>
        <taxon>Eukaryota</taxon>
        <taxon>Fungi</taxon>
        <taxon>Dikarya</taxon>
        <taxon>Ascomycota</taxon>
        <taxon>Pezizomycotina</taxon>
        <taxon>Sordariomycetes</taxon>
        <taxon>Hypocreomycetidae</taxon>
        <taxon>Hypocreales</taxon>
        <taxon>Nectriaceae</taxon>
        <taxon>Fusarium</taxon>
        <taxon>Fusarium solani species complex</taxon>
    </lineage>
</organism>
<reference evidence="3" key="1">
    <citation type="journal article" date="2021" name="Nat. Commun.">
        <title>Genetic determinants of endophytism in the Arabidopsis root mycobiome.</title>
        <authorList>
            <person name="Mesny F."/>
            <person name="Miyauchi S."/>
            <person name="Thiergart T."/>
            <person name="Pickel B."/>
            <person name="Atanasova L."/>
            <person name="Karlsson M."/>
            <person name="Huettel B."/>
            <person name="Barry K.W."/>
            <person name="Haridas S."/>
            <person name="Chen C."/>
            <person name="Bauer D."/>
            <person name="Andreopoulos W."/>
            <person name="Pangilinan J."/>
            <person name="LaButti K."/>
            <person name="Riley R."/>
            <person name="Lipzen A."/>
            <person name="Clum A."/>
            <person name="Drula E."/>
            <person name="Henrissat B."/>
            <person name="Kohler A."/>
            <person name="Grigoriev I.V."/>
            <person name="Martin F.M."/>
            <person name="Hacquard S."/>
        </authorList>
    </citation>
    <scope>NUCLEOTIDE SEQUENCE</scope>
    <source>
        <strain evidence="3">FSSC 5 MPI-SDFR-AT-0091</strain>
    </source>
</reference>
<gene>
    <name evidence="3" type="ORF">B0J15DRAFT_571035</name>
</gene>
<dbReference type="Pfam" id="PF07859">
    <property type="entry name" value="Abhydrolase_3"/>
    <property type="match status" value="1"/>
</dbReference>
<dbReference type="AlphaFoldDB" id="A0A9P9G986"/>
<dbReference type="InterPro" id="IPR013094">
    <property type="entry name" value="AB_hydrolase_3"/>
</dbReference>
<comment type="caution">
    <text evidence="3">The sequence shown here is derived from an EMBL/GenBank/DDBJ whole genome shotgun (WGS) entry which is preliminary data.</text>
</comment>
<name>A0A9P9G986_FUSSL</name>
<dbReference type="InterPro" id="IPR029058">
    <property type="entry name" value="AB_hydrolase_fold"/>
</dbReference>
<keyword evidence="1" id="KW-0378">Hydrolase</keyword>
<dbReference type="InterPro" id="IPR050300">
    <property type="entry name" value="GDXG_lipolytic_enzyme"/>
</dbReference>
<evidence type="ECO:0000313" key="3">
    <source>
        <dbReference type="EMBL" id="KAH7234548.1"/>
    </source>
</evidence>
<evidence type="ECO:0000259" key="2">
    <source>
        <dbReference type="Pfam" id="PF07859"/>
    </source>
</evidence>
<dbReference type="GO" id="GO:0016787">
    <property type="term" value="F:hydrolase activity"/>
    <property type="evidence" value="ECO:0007669"/>
    <property type="project" value="UniProtKB-KW"/>
</dbReference>
<accession>A0A9P9G986</accession>
<dbReference type="SUPFAM" id="SSF53474">
    <property type="entry name" value="alpha/beta-Hydrolases"/>
    <property type="match status" value="1"/>
</dbReference>
<dbReference type="PANTHER" id="PTHR48081:SF8">
    <property type="entry name" value="ALPHA_BETA HYDROLASE FOLD-3 DOMAIN-CONTAINING PROTEIN-RELATED"/>
    <property type="match status" value="1"/>
</dbReference>
<dbReference type="OrthoDB" id="408631at2759"/>
<evidence type="ECO:0000256" key="1">
    <source>
        <dbReference type="ARBA" id="ARBA00022801"/>
    </source>
</evidence>